<keyword evidence="2" id="KW-0175">Coiled coil</keyword>
<keyword evidence="1" id="KW-0863">Zinc-finger</keyword>
<protein>
    <recommendedName>
        <fullName evidence="4">CCHC-type domain-containing protein</fullName>
    </recommendedName>
</protein>
<keyword evidence="1" id="KW-0479">Metal-binding</keyword>
<feature type="domain" description="CCHC-type" evidence="4">
    <location>
        <begin position="325"/>
        <end position="340"/>
    </location>
</feature>
<sequence>MADHDNGVVRKPRKTKGAVKDDPILVENAKLKKQNAELTKQVESLNESVAALQASLLASRSDGNEAESVDFNPRECPSSTQAGGSRRSPNNGLFVRNPAHRTREEDTVPDVTRWLSSITSDMAYVARAAKVARQCNFEDCKELEEIVGTLAGHGRSKELRVVAMTLLREINDIKDWNDLNDVKKVELTYQDLIDRIRGLEAINLNETHYKTKYNSNEQVTVAAVEADEAFTPIRQAQFRRGGGSGVGRFNARFQPYRRPESSRGFGNYRGSAESSRGSASYRGTANFRRSNQYRWPERYGGTDHCNRCHSVYHKSDDCPAKDKTCLMCGKTGHLARACPSAYPTSNQRVENNGQVNAVSNLPALMDGDAESGEAAKPNVGGN</sequence>
<evidence type="ECO:0000256" key="2">
    <source>
        <dbReference type="SAM" id="Coils"/>
    </source>
</evidence>
<gene>
    <name evidence="5" type="ORF">pipiens_017813</name>
</gene>
<dbReference type="InterPro" id="IPR036875">
    <property type="entry name" value="Znf_CCHC_sf"/>
</dbReference>
<dbReference type="EMBL" id="JBEHCU010012930">
    <property type="protein sequence ID" value="KAL1374925.1"/>
    <property type="molecule type" value="Genomic_DNA"/>
</dbReference>
<feature type="compositionally biased region" description="Low complexity" evidence="3">
    <location>
        <begin position="268"/>
        <end position="282"/>
    </location>
</feature>
<name>A0ABD1CF39_CULPP</name>
<evidence type="ECO:0000313" key="6">
    <source>
        <dbReference type="Proteomes" id="UP001562425"/>
    </source>
</evidence>
<comment type="caution">
    <text evidence="5">The sequence shown here is derived from an EMBL/GenBank/DDBJ whole genome shotgun (WGS) entry which is preliminary data.</text>
</comment>
<organism evidence="5 6">
    <name type="scientific">Culex pipiens pipiens</name>
    <name type="common">Northern house mosquito</name>
    <dbReference type="NCBI Taxonomy" id="38569"/>
    <lineage>
        <taxon>Eukaryota</taxon>
        <taxon>Metazoa</taxon>
        <taxon>Ecdysozoa</taxon>
        <taxon>Arthropoda</taxon>
        <taxon>Hexapoda</taxon>
        <taxon>Insecta</taxon>
        <taxon>Pterygota</taxon>
        <taxon>Neoptera</taxon>
        <taxon>Endopterygota</taxon>
        <taxon>Diptera</taxon>
        <taxon>Nematocera</taxon>
        <taxon>Culicoidea</taxon>
        <taxon>Culicidae</taxon>
        <taxon>Culicinae</taxon>
        <taxon>Culicini</taxon>
        <taxon>Culex</taxon>
        <taxon>Culex</taxon>
    </lineage>
</organism>
<feature type="compositionally biased region" description="Polar residues" evidence="3">
    <location>
        <begin position="77"/>
        <end position="91"/>
    </location>
</feature>
<dbReference type="SUPFAM" id="SSF57756">
    <property type="entry name" value="Retrovirus zinc finger-like domains"/>
    <property type="match status" value="1"/>
</dbReference>
<dbReference type="GO" id="GO:0008270">
    <property type="term" value="F:zinc ion binding"/>
    <property type="evidence" value="ECO:0007669"/>
    <property type="project" value="UniProtKB-KW"/>
</dbReference>
<evidence type="ECO:0000259" key="4">
    <source>
        <dbReference type="PROSITE" id="PS50158"/>
    </source>
</evidence>
<dbReference type="SMART" id="SM00343">
    <property type="entry name" value="ZnF_C2HC"/>
    <property type="match status" value="2"/>
</dbReference>
<proteinExistence type="predicted"/>
<evidence type="ECO:0000256" key="3">
    <source>
        <dbReference type="SAM" id="MobiDB-lite"/>
    </source>
</evidence>
<feature type="region of interest" description="Disordered" evidence="3">
    <location>
        <begin position="63"/>
        <end position="105"/>
    </location>
</feature>
<dbReference type="Proteomes" id="UP001562425">
    <property type="component" value="Unassembled WGS sequence"/>
</dbReference>
<dbReference type="AlphaFoldDB" id="A0ABD1CF39"/>
<reference evidence="5 6" key="1">
    <citation type="submission" date="2024-05" db="EMBL/GenBank/DDBJ databases">
        <title>Culex pipiens pipiens assembly and annotation.</title>
        <authorList>
            <person name="Alout H."/>
            <person name="Durand T."/>
        </authorList>
    </citation>
    <scope>NUCLEOTIDE SEQUENCE [LARGE SCALE GENOMIC DNA]</scope>
    <source>
        <strain evidence="5">HA-2024</strain>
        <tissue evidence="5">Whole body</tissue>
    </source>
</reference>
<dbReference type="InterPro" id="IPR001878">
    <property type="entry name" value="Znf_CCHC"/>
</dbReference>
<keyword evidence="6" id="KW-1185">Reference proteome</keyword>
<evidence type="ECO:0000313" key="5">
    <source>
        <dbReference type="EMBL" id="KAL1374925.1"/>
    </source>
</evidence>
<feature type="coiled-coil region" evidence="2">
    <location>
        <begin position="28"/>
        <end position="55"/>
    </location>
</feature>
<accession>A0ABD1CF39</accession>
<feature type="region of interest" description="Disordered" evidence="3">
    <location>
        <begin position="260"/>
        <end position="282"/>
    </location>
</feature>
<dbReference type="Gene3D" id="4.10.60.10">
    <property type="entry name" value="Zinc finger, CCHC-type"/>
    <property type="match status" value="1"/>
</dbReference>
<keyword evidence="1" id="KW-0862">Zinc</keyword>
<dbReference type="PROSITE" id="PS50158">
    <property type="entry name" value="ZF_CCHC"/>
    <property type="match status" value="1"/>
</dbReference>
<evidence type="ECO:0000256" key="1">
    <source>
        <dbReference type="PROSITE-ProRule" id="PRU00047"/>
    </source>
</evidence>
<feature type="region of interest" description="Disordered" evidence="3">
    <location>
        <begin position="1"/>
        <end position="21"/>
    </location>
</feature>